<organism evidence="3 4">
    <name type="scientific">Streptomyces tateyamensis</name>
    <dbReference type="NCBI Taxonomy" id="565073"/>
    <lineage>
        <taxon>Bacteria</taxon>
        <taxon>Bacillati</taxon>
        <taxon>Actinomycetota</taxon>
        <taxon>Actinomycetes</taxon>
        <taxon>Kitasatosporales</taxon>
        <taxon>Streptomycetaceae</taxon>
        <taxon>Streptomyces</taxon>
    </lineage>
</organism>
<feature type="compositionally biased region" description="Low complexity" evidence="2">
    <location>
        <begin position="70"/>
        <end position="79"/>
    </location>
</feature>
<accession>A0A2V4N843</accession>
<dbReference type="EMBL" id="PYBW01000151">
    <property type="protein sequence ID" value="PYC67427.1"/>
    <property type="molecule type" value="Genomic_DNA"/>
</dbReference>
<feature type="compositionally biased region" description="Pro residues" evidence="2">
    <location>
        <begin position="80"/>
        <end position="91"/>
    </location>
</feature>
<feature type="region of interest" description="Disordered" evidence="2">
    <location>
        <begin position="70"/>
        <end position="91"/>
    </location>
</feature>
<reference evidence="3 4" key="1">
    <citation type="submission" date="2018-03" db="EMBL/GenBank/DDBJ databases">
        <title>Bioinformatic expansion and discovery of thiopeptide antibiotics.</title>
        <authorList>
            <person name="Schwalen C.J."/>
            <person name="Hudson G.A."/>
            <person name="Mitchell D.A."/>
        </authorList>
    </citation>
    <scope>NUCLEOTIDE SEQUENCE [LARGE SCALE GENOMIC DNA]</scope>
    <source>
        <strain evidence="3 4">ATCC 21389</strain>
    </source>
</reference>
<proteinExistence type="predicted"/>
<keyword evidence="1" id="KW-0175">Coiled coil</keyword>
<keyword evidence="4" id="KW-1185">Reference proteome</keyword>
<evidence type="ECO:0000256" key="2">
    <source>
        <dbReference type="SAM" id="MobiDB-lite"/>
    </source>
</evidence>
<evidence type="ECO:0000313" key="4">
    <source>
        <dbReference type="Proteomes" id="UP000248039"/>
    </source>
</evidence>
<sequence length="91" mass="9615">MTDDVPAADPLPADGALAEQLRGRLAELRRELRLGEEQLAGLARQEAVLRQQLLQVAGAVQVLTELVGEPAPGARVAPQQPGPPPRRVVVG</sequence>
<name>A0A2V4N843_9ACTN</name>
<gene>
    <name evidence="3" type="ORF">C7C46_30275</name>
</gene>
<protein>
    <submittedName>
        <fullName evidence="3">Uncharacterized protein</fullName>
    </submittedName>
</protein>
<dbReference type="Proteomes" id="UP000248039">
    <property type="component" value="Unassembled WGS sequence"/>
</dbReference>
<feature type="coiled-coil region" evidence="1">
    <location>
        <begin position="18"/>
        <end position="45"/>
    </location>
</feature>
<comment type="caution">
    <text evidence="3">The sequence shown here is derived from an EMBL/GenBank/DDBJ whole genome shotgun (WGS) entry which is preliminary data.</text>
</comment>
<dbReference type="AlphaFoldDB" id="A0A2V4N843"/>
<evidence type="ECO:0000256" key="1">
    <source>
        <dbReference type="SAM" id="Coils"/>
    </source>
</evidence>
<evidence type="ECO:0000313" key="3">
    <source>
        <dbReference type="EMBL" id="PYC67427.1"/>
    </source>
</evidence>